<proteinExistence type="predicted"/>
<dbReference type="RefSeq" id="WP_307410260.1">
    <property type="nucleotide sequence ID" value="NZ_JAUSUR010000007.1"/>
</dbReference>
<dbReference type="PROSITE" id="PS51257">
    <property type="entry name" value="PROKAR_LIPOPROTEIN"/>
    <property type="match status" value="1"/>
</dbReference>
<reference evidence="3 4" key="1">
    <citation type="submission" date="2023-07" db="EMBL/GenBank/DDBJ databases">
        <title>Genomic Encyclopedia of Type Strains, Phase IV (KMG-IV): sequencing the most valuable type-strain genomes for metagenomic binning, comparative biology and taxonomic classification.</title>
        <authorList>
            <person name="Goeker M."/>
        </authorList>
    </citation>
    <scope>NUCLEOTIDE SEQUENCE [LARGE SCALE GENOMIC DNA]</scope>
    <source>
        <strain evidence="3 4">DSM 16784</strain>
    </source>
</reference>
<keyword evidence="2" id="KW-0732">Signal</keyword>
<feature type="compositionally biased region" description="Low complexity" evidence="1">
    <location>
        <begin position="188"/>
        <end position="208"/>
    </location>
</feature>
<evidence type="ECO:0000256" key="2">
    <source>
        <dbReference type="SAM" id="SignalP"/>
    </source>
</evidence>
<feature type="region of interest" description="Disordered" evidence="1">
    <location>
        <begin position="185"/>
        <end position="255"/>
    </location>
</feature>
<evidence type="ECO:0000256" key="1">
    <source>
        <dbReference type="SAM" id="MobiDB-lite"/>
    </source>
</evidence>
<keyword evidence="4" id="KW-1185">Reference proteome</keyword>
<feature type="chain" id="PRO_5047218172" evidence="2">
    <location>
        <begin position="19"/>
        <end position="324"/>
    </location>
</feature>
<evidence type="ECO:0000313" key="4">
    <source>
        <dbReference type="Proteomes" id="UP001230220"/>
    </source>
</evidence>
<organism evidence="3 4">
    <name type="scientific">Breznakia pachnodae</name>
    <dbReference type="NCBI Taxonomy" id="265178"/>
    <lineage>
        <taxon>Bacteria</taxon>
        <taxon>Bacillati</taxon>
        <taxon>Bacillota</taxon>
        <taxon>Erysipelotrichia</taxon>
        <taxon>Erysipelotrichales</taxon>
        <taxon>Erysipelotrichaceae</taxon>
        <taxon>Breznakia</taxon>
    </lineage>
</organism>
<accession>A0ABU0E6L0</accession>
<dbReference type="EMBL" id="JAUSUR010000007">
    <property type="protein sequence ID" value="MDQ0362544.1"/>
    <property type="molecule type" value="Genomic_DNA"/>
</dbReference>
<gene>
    <name evidence="3" type="ORF">J2S15_003298</name>
</gene>
<evidence type="ECO:0000313" key="3">
    <source>
        <dbReference type="EMBL" id="MDQ0362544.1"/>
    </source>
</evidence>
<protein>
    <submittedName>
        <fullName evidence="3">Uncharacterized protein</fullName>
    </submittedName>
</protein>
<name>A0ABU0E6L0_9FIRM</name>
<dbReference type="Proteomes" id="UP001230220">
    <property type="component" value="Unassembled WGS sequence"/>
</dbReference>
<sequence length="324" mass="35383">MRKVKLLIIGLLAMTVVACGSSNKPSIELKKKEFVIEYGDTVSEDAKDYVKADKDVLKETVVSFKDVKYENRKVDGKDIKYLEVGTYKATAVYKDETLDFKIVVKDTTAPEFVNFKDTIEVEVGYLDDFTEFYKATDLSEVTITVDHEYVDWDMVGEDTATVIAEDAYGNKTERKITVIIKDKATATQENDQQSSQESQNGSADTSNGGTQGSSGGSASNTSGGTTSGNGDGSTTSSNPTPTPTEAVVQLTPTPTGSPIFETQEEAVSWVESICATGESNRNYTASLKLGYTMITNWYPGTIQYGYASTGQVVYIKYVIIFTFQ</sequence>
<comment type="caution">
    <text evidence="3">The sequence shown here is derived from an EMBL/GenBank/DDBJ whole genome shotgun (WGS) entry which is preliminary data.</text>
</comment>
<feature type="signal peptide" evidence="2">
    <location>
        <begin position="1"/>
        <end position="18"/>
    </location>
</feature>